<accession>A0A3M0I5N3</accession>
<dbReference type="EMBL" id="PENI01000025">
    <property type="protein sequence ID" value="RMB82053.1"/>
    <property type="molecule type" value="Genomic_DNA"/>
</dbReference>
<keyword evidence="1" id="KW-0472">Membrane</keyword>
<evidence type="ECO:0000313" key="2">
    <source>
        <dbReference type="EMBL" id="RMB82053.1"/>
    </source>
</evidence>
<name>A0A3M0I5N3_9ACTN</name>
<protein>
    <submittedName>
        <fullName evidence="2">Uncharacterized protein</fullName>
    </submittedName>
</protein>
<gene>
    <name evidence="2" type="ORF">CTZ28_31165</name>
</gene>
<keyword evidence="1" id="KW-0812">Transmembrane</keyword>
<keyword evidence="1" id="KW-1133">Transmembrane helix</keyword>
<feature type="transmembrane region" description="Helical" evidence="1">
    <location>
        <begin position="34"/>
        <end position="53"/>
    </location>
</feature>
<feature type="transmembrane region" description="Helical" evidence="1">
    <location>
        <begin position="60"/>
        <end position="79"/>
    </location>
</feature>
<dbReference type="Proteomes" id="UP000270471">
    <property type="component" value="Unassembled WGS sequence"/>
</dbReference>
<keyword evidence="3" id="KW-1185">Reference proteome</keyword>
<comment type="caution">
    <text evidence="2">The sequence shown here is derived from an EMBL/GenBank/DDBJ whole genome shotgun (WGS) entry which is preliminary data.</text>
</comment>
<sequence>MPAVVWTVVAGLALIGSVVFSVRAAAPWHPFGVGFPLAAVAAVGGYAVGAVAVGRFSIGAAAFGVLWPAMAAMALTHVLTRCVRVRPTWAGPVFAAVGAALHGSLPG</sequence>
<proteinExistence type="predicted"/>
<evidence type="ECO:0000313" key="3">
    <source>
        <dbReference type="Proteomes" id="UP000270471"/>
    </source>
</evidence>
<organism evidence="2 3">
    <name type="scientific">Streptomyces shenzhenensis</name>
    <dbReference type="NCBI Taxonomy" id="943815"/>
    <lineage>
        <taxon>Bacteria</taxon>
        <taxon>Bacillati</taxon>
        <taxon>Actinomycetota</taxon>
        <taxon>Actinomycetes</taxon>
        <taxon>Kitasatosporales</taxon>
        <taxon>Streptomycetaceae</taxon>
        <taxon>Streptomyces</taxon>
    </lineage>
</organism>
<reference evidence="2 3" key="1">
    <citation type="submission" date="2017-11" db="EMBL/GenBank/DDBJ databases">
        <title>Draft genome of actinobacteria isolated from guarana (Paullinia cupana (Mart.) Ducke.</title>
        <authorList>
            <person name="Siqueira K.A."/>
            <person name="Liotti R.G."/>
            <person name="Mendes T.A.O."/>
            <person name="Soares M.A."/>
        </authorList>
    </citation>
    <scope>NUCLEOTIDE SEQUENCE [LARGE SCALE GENOMIC DNA]</scope>
    <source>
        <strain evidence="2 3">193</strain>
    </source>
</reference>
<evidence type="ECO:0000256" key="1">
    <source>
        <dbReference type="SAM" id="Phobius"/>
    </source>
</evidence>
<dbReference type="AlphaFoldDB" id="A0A3M0I5N3"/>